<protein>
    <recommendedName>
        <fullName evidence="2">DUF659 domain-containing protein</fullName>
    </recommendedName>
</protein>
<dbReference type="InterPro" id="IPR007021">
    <property type="entry name" value="DUF659"/>
</dbReference>
<keyword evidence="4" id="KW-1185">Reference proteome</keyword>
<feature type="domain" description="DUF659" evidence="2">
    <location>
        <begin position="310"/>
        <end position="461"/>
    </location>
</feature>
<dbReference type="AlphaFoldDB" id="A0ABD3GDE3"/>
<accession>A0ABD3GDE3</accession>
<dbReference type="Pfam" id="PF04937">
    <property type="entry name" value="DUF659"/>
    <property type="match status" value="1"/>
</dbReference>
<dbReference type="PANTHER" id="PTHR32166:SF123">
    <property type="entry name" value="BED-TYPE DOMAIN-CONTAINING PROTEIN"/>
    <property type="match status" value="1"/>
</dbReference>
<dbReference type="SUPFAM" id="SSF53098">
    <property type="entry name" value="Ribonuclease H-like"/>
    <property type="match status" value="1"/>
</dbReference>
<evidence type="ECO:0000256" key="1">
    <source>
        <dbReference type="SAM" id="MobiDB-lite"/>
    </source>
</evidence>
<evidence type="ECO:0000313" key="3">
    <source>
        <dbReference type="EMBL" id="KAL3676469.1"/>
    </source>
</evidence>
<dbReference type="InterPro" id="IPR012337">
    <property type="entry name" value="RNaseH-like_sf"/>
</dbReference>
<evidence type="ECO:0000259" key="2">
    <source>
        <dbReference type="Pfam" id="PF04937"/>
    </source>
</evidence>
<feature type="region of interest" description="Disordered" evidence="1">
    <location>
        <begin position="200"/>
        <end position="254"/>
    </location>
</feature>
<dbReference type="EMBL" id="JBJQOH010000008">
    <property type="protein sequence ID" value="KAL3676469.1"/>
    <property type="molecule type" value="Genomic_DNA"/>
</dbReference>
<comment type="caution">
    <text evidence="3">The sequence shown here is derived from an EMBL/GenBank/DDBJ whole genome shotgun (WGS) entry which is preliminary data.</text>
</comment>
<organism evidence="3 4">
    <name type="scientific">Riccia sorocarpa</name>
    <dbReference type="NCBI Taxonomy" id="122646"/>
    <lineage>
        <taxon>Eukaryota</taxon>
        <taxon>Viridiplantae</taxon>
        <taxon>Streptophyta</taxon>
        <taxon>Embryophyta</taxon>
        <taxon>Marchantiophyta</taxon>
        <taxon>Marchantiopsida</taxon>
        <taxon>Marchantiidae</taxon>
        <taxon>Marchantiales</taxon>
        <taxon>Ricciaceae</taxon>
        <taxon>Riccia</taxon>
    </lineage>
</organism>
<dbReference type="Proteomes" id="UP001633002">
    <property type="component" value="Unassembled WGS sequence"/>
</dbReference>
<proteinExistence type="predicted"/>
<feature type="region of interest" description="Disordered" evidence="1">
    <location>
        <begin position="1"/>
        <end position="62"/>
    </location>
</feature>
<dbReference type="PANTHER" id="PTHR32166">
    <property type="entry name" value="OSJNBA0013A04.12 PROTEIN"/>
    <property type="match status" value="1"/>
</dbReference>
<reference evidence="3 4" key="1">
    <citation type="submission" date="2024-09" db="EMBL/GenBank/DDBJ databases">
        <title>Chromosome-scale assembly of Riccia sorocarpa.</title>
        <authorList>
            <person name="Paukszto L."/>
        </authorList>
    </citation>
    <scope>NUCLEOTIDE SEQUENCE [LARGE SCALE GENOMIC DNA]</scope>
    <source>
        <strain evidence="3">LP-2024</strain>
        <tissue evidence="3">Aerial parts of the thallus</tissue>
    </source>
</reference>
<name>A0ABD3GDE3_9MARC</name>
<sequence>MDGSGDGDVGDEQHIRDPSGDDGGTRWQHQQRPPNARQTTLPFGQPPPPPAQKTNYKDFGLPEPRTELSIKVMDQFFVMRSVKKDVEGVWCKCRWCGNLYGPNVTRLTQHFTNEFAPRQRGNIETPAHRKEGSNKHIKGCERASERFKLEIRELNTRQRARAAELALLPELASSSRALDEEEREIESALPGSIIKEEPIEGGRLPNARATGIRPQQSNFSSPSSVANADTPSNNNVQGSQSFPKHAATSTQRRTVQLSIKPMMDAAQREKADKLWSMAQAVMGLPFRTFKHPACEEAYRFSSQFLGYKLPSEKRLRTTLLDANYETVREETEKKMFDHMVWDKITISCDGWTNRNGRPHMNMLHISRHGELAHRHVDGSNETKSVVWIAEHITKDIEERGPPNVLQFVADNASANILAGKLVRERYPHIIFGGCVAHGLDLLMEDIGKLPWVKEVVNDCKKFIKFIKNHHMTNAMFLDFFSNGATLLKPAATRFATNVIMLDRAWTLSNSLRRMVDSHKDFLGRVFWESWECQDILKNLHKSTELRSNIITPSSCDELFLLFRHR</sequence>
<feature type="compositionally biased region" description="Polar residues" evidence="1">
    <location>
        <begin position="27"/>
        <end position="42"/>
    </location>
</feature>
<feature type="compositionally biased region" description="Polar residues" evidence="1">
    <location>
        <begin position="213"/>
        <end position="254"/>
    </location>
</feature>
<evidence type="ECO:0000313" key="4">
    <source>
        <dbReference type="Proteomes" id="UP001633002"/>
    </source>
</evidence>
<gene>
    <name evidence="3" type="ORF">R1sor_026417</name>
</gene>